<accession>A0A850HE97</accession>
<dbReference type="PANTHER" id="PTHR22683">
    <property type="entry name" value="SPORULATION PROTEIN RELATED"/>
    <property type="match status" value="1"/>
</dbReference>
<dbReference type="Pfam" id="PF01580">
    <property type="entry name" value="FtsK_SpoIIIE"/>
    <property type="match status" value="1"/>
</dbReference>
<evidence type="ECO:0000313" key="19">
    <source>
        <dbReference type="EMBL" id="NSK13779.1"/>
    </source>
</evidence>
<dbReference type="Proteomes" id="UP000528555">
    <property type="component" value="Unassembled WGS sequence"/>
</dbReference>
<dbReference type="InterPro" id="IPR036388">
    <property type="entry name" value="WH-like_DNA-bd_sf"/>
</dbReference>
<dbReference type="Gene3D" id="1.10.10.10">
    <property type="entry name" value="Winged helix-like DNA-binding domain superfamily/Winged helix DNA-binding domain"/>
    <property type="match status" value="1"/>
</dbReference>
<dbReference type="AlphaFoldDB" id="A0A850HE97"/>
<dbReference type="Pfam" id="PF17854">
    <property type="entry name" value="FtsK_alpha"/>
    <property type="match status" value="1"/>
</dbReference>
<dbReference type="InterPro" id="IPR027417">
    <property type="entry name" value="P-loop_NTPase"/>
</dbReference>
<dbReference type="Gene3D" id="3.30.980.40">
    <property type="match status" value="1"/>
</dbReference>
<dbReference type="InterPro" id="IPR050206">
    <property type="entry name" value="FtsK/SpoIIIE/SftA"/>
</dbReference>
<dbReference type="Pfam" id="PF09397">
    <property type="entry name" value="FtsK_gamma"/>
    <property type="match status" value="1"/>
</dbReference>
<feature type="transmembrane region" description="Helical" evidence="17">
    <location>
        <begin position="94"/>
        <end position="113"/>
    </location>
</feature>
<evidence type="ECO:0000313" key="20">
    <source>
        <dbReference type="EMBL" id="NVH57090.1"/>
    </source>
</evidence>
<evidence type="ECO:0000256" key="9">
    <source>
        <dbReference type="ARBA" id="ARBA00022989"/>
    </source>
</evidence>
<evidence type="ECO:0000256" key="13">
    <source>
        <dbReference type="ARBA" id="ARBA00024986"/>
    </source>
</evidence>
<dbReference type="SUPFAM" id="SSF52540">
    <property type="entry name" value="P-loop containing nucleoside triphosphate hydrolases"/>
    <property type="match status" value="1"/>
</dbReference>
<dbReference type="EMBL" id="JAAIUO010000001">
    <property type="protein sequence ID" value="NSK13779.1"/>
    <property type="molecule type" value="Genomic_DNA"/>
</dbReference>
<evidence type="ECO:0000256" key="8">
    <source>
        <dbReference type="ARBA" id="ARBA00022840"/>
    </source>
</evidence>
<comment type="similarity">
    <text evidence="2">Belongs to the FtsK/SpoIIIE/SftA family.</text>
</comment>
<evidence type="ECO:0000256" key="1">
    <source>
        <dbReference type="ARBA" id="ARBA00004651"/>
    </source>
</evidence>
<dbReference type="GO" id="GO:0005886">
    <property type="term" value="C:plasma membrane"/>
    <property type="evidence" value="ECO:0007669"/>
    <property type="project" value="UniProtKB-SubCell"/>
</dbReference>
<evidence type="ECO:0000256" key="2">
    <source>
        <dbReference type="ARBA" id="ARBA00006474"/>
    </source>
</evidence>
<keyword evidence="8 15" id="KW-0067">ATP-binding</keyword>
<feature type="transmembrane region" description="Helical" evidence="17">
    <location>
        <begin position="125"/>
        <end position="151"/>
    </location>
</feature>
<evidence type="ECO:0000313" key="21">
    <source>
        <dbReference type="Proteomes" id="UP000528555"/>
    </source>
</evidence>
<evidence type="ECO:0000256" key="11">
    <source>
        <dbReference type="ARBA" id="ARBA00023136"/>
    </source>
</evidence>
<feature type="compositionally biased region" description="Polar residues" evidence="16">
    <location>
        <begin position="220"/>
        <end position="229"/>
    </location>
</feature>
<keyword evidence="4" id="KW-0132">Cell division</keyword>
<evidence type="ECO:0000259" key="18">
    <source>
        <dbReference type="PROSITE" id="PS50901"/>
    </source>
</evidence>
<keyword evidence="9 17" id="KW-1133">Transmembrane helix</keyword>
<keyword evidence="21" id="KW-1185">Reference proteome</keyword>
<dbReference type="GO" id="GO:0003677">
    <property type="term" value="F:DNA binding"/>
    <property type="evidence" value="ECO:0007669"/>
    <property type="project" value="UniProtKB-KW"/>
</dbReference>
<evidence type="ECO:0000256" key="12">
    <source>
        <dbReference type="ARBA" id="ARBA00023306"/>
    </source>
</evidence>
<feature type="compositionally biased region" description="Basic and acidic residues" evidence="16">
    <location>
        <begin position="167"/>
        <end position="202"/>
    </location>
</feature>
<dbReference type="GO" id="GO:0007059">
    <property type="term" value="P:chromosome segregation"/>
    <property type="evidence" value="ECO:0007669"/>
    <property type="project" value="UniProtKB-KW"/>
</dbReference>
<dbReference type="Pfam" id="PF13491">
    <property type="entry name" value="FtsK_4TM"/>
    <property type="match status" value="1"/>
</dbReference>
<dbReference type="InterPro" id="IPR025199">
    <property type="entry name" value="FtsK_4TM"/>
</dbReference>
<evidence type="ECO:0000313" key="22">
    <source>
        <dbReference type="Proteomes" id="UP000701680"/>
    </source>
</evidence>
<comment type="subunit">
    <text evidence="14">Homohexamer. Forms a ring that surrounds DNA.</text>
</comment>
<dbReference type="InterPro" id="IPR002543">
    <property type="entry name" value="FtsK_dom"/>
</dbReference>
<dbReference type="Gene3D" id="3.40.50.300">
    <property type="entry name" value="P-loop containing nucleotide triphosphate hydrolases"/>
    <property type="match status" value="1"/>
</dbReference>
<evidence type="ECO:0000256" key="7">
    <source>
        <dbReference type="ARBA" id="ARBA00022829"/>
    </source>
</evidence>
<comment type="subcellular location">
    <subcellularLocation>
        <location evidence="1">Cell membrane</location>
        <topology evidence="1">Multi-pass membrane protein</topology>
    </subcellularLocation>
</comment>
<dbReference type="CDD" id="cd01127">
    <property type="entry name" value="TrwB_TraG_TraD_VirD4"/>
    <property type="match status" value="1"/>
</dbReference>
<name>A0A850HE97_9FIRM</name>
<evidence type="ECO:0000256" key="10">
    <source>
        <dbReference type="ARBA" id="ARBA00023125"/>
    </source>
</evidence>
<evidence type="ECO:0000256" key="6">
    <source>
        <dbReference type="ARBA" id="ARBA00022741"/>
    </source>
</evidence>
<keyword evidence="5 17" id="KW-0812">Transmembrane</keyword>
<keyword evidence="10" id="KW-0238">DNA-binding</keyword>
<evidence type="ECO:0000256" key="4">
    <source>
        <dbReference type="ARBA" id="ARBA00022618"/>
    </source>
</evidence>
<feature type="domain" description="FtsK" evidence="18">
    <location>
        <begin position="457"/>
        <end position="653"/>
    </location>
</feature>
<organism evidence="20 21">
    <name type="scientific">Dorea phocaeensis</name>
    <dbReference type="NCBI Taxonomy" id="2040291"/>
    <lineage>
        <taxon>Bacteria</taxon>
        <taxon>Bacillati</taxon>
        <taxon>Bacillota</taxon>
        <taxon>Clostridia</taxon>
        <taxon>Lachnospirales</taxon>
        <taxon>Lachnospiraceae</taxon>
        <taxon>Dorea</taxon>
    </lineage>
</organism>
<dbReference type="InterPro" id="IPR018541">
    <property type="entry name" value="Ftsk_gamma"/>
</dbReference>
<dbReference type="SMART" id="SM00843">
    <property type="entry name" value="Ftsk_gamma"/>
    <property type="match status" value="1"/>
</dbReference>
<proteinExistence type="inferred from homology"/>
<feature type="binding site" evidence="15">
    <location>
        <begin position="474"/>
        <end position="481"/>
    </location>
    <ligand>
        <name>ATP</name>
        <dbReference type="ChEBI" id="CHEBI:30616"/>
    </ligand>
</feature>
<dbReference type="InterPro" id="IPR003593">
    <property type="entry name" value="AAA+_ATPase"/>
</dbReference>
<evidence type="ECO:0000256" key="3">
    <source>
        <dbReference type="ARBA" id="ARBA00022475"/>
    </source>
</evidence>
<reference evidence="20" key="2">
    <citation type="submission" date="2020-02" db="EMBL/GenBank/DDBJ databases">
        <authorList>
            <person name="Littmann E."/>
            <person name="Sorbara M."/>
        </authorList>
    </citation>
    <scope>NUCLEOTIDE SEQUENCE</scope>
    <source>
        <strain evidence="20">MSK.17.11</strain>
        <strain evidence="19">MSK.17.38</strain>
    </source>
</reference>
<dbReference type="SUPFAM" id="SSF46785">
    <property type="entry name" value="Winged helix' DNA-binding domain"/>
    <property type="match status" value="1"/>
</dbReference>
<keyword evidence="12" id="KW-0131">Cell cycle</keyword>
<keyword evidence="6 15" id="KW-0547">Nucleotide-binding</keyword>
<dbReference type="OrthoDB" id="9807790at2"/>
<feature type="transmembrane region" description="Helical" evidence="17">
    <location>
        <begin position="21"/>
        <end position="46"/>
    </location>
</feature>
<keyword evidence="11 17" id="KW-0472">Membrane</keyword>
<dbReference type="InterPro" id="IPR036390">
    <property type="entry name" value="WH_DNA-bd_sf"/>
</dbReference>
<dbReference type="GO" id="GO:0051301">
    <property type="term" value="P:cell division"/>
    <property type="evidence" value="ECO:0007669"/>
    <property type="project" value="UniProtKB-KW"/>
</dbReference>
<keyword evidence="3" id="KW-1003">Cell membrane</keyword>
<reference evidence="21 22" key="1">
    <citation type="journal article" date="2020" name="Cell Host Microbe">
        <title>Functional and Genomic Variation between Human-Derived Isolates of Lachnospiraceae Reveals Inter- and Intra-Species Diversity.</title>
        <authorList>
            <person name="Sorbara M.T."/>
            <person name="Littmann E.R."/>
            <person name="Fontana E."/>
            <person name="Moody T.U."/>
            <person name="Kohout C.E."/>
            <person name="Gjonbalaj M."/>
            <person name="Eaton V."/>
            <person name="Seok R."/>
            <person name="Leiner I.M."/>
            <person name="Pamer E.G."/>
        </authorList>
    </citation>
    <scope>NUCLEOTIDE SEQUENCE [LARGE SCALE GENOMIC DNA]</scope>
    <source>
        <strain evidence="20 21">MSK.17.11</strain>
        <strain evidence="19 22">MSK.17.38</strain>
    </source>
</reference>
<evidence type="ECO:0000256" key="15">
    <source>
        <dbReference type="PROSITE-ProRule" id="PRU00289"/>
    </source>
</evidence>
<protein>
    <submittedName>
        <fullName evidence="20">DNA translocase FtsK</fullName>
    </submittedName>
</protein>
<dbReference type="InterPro" id="IPR041027">
    <property type="entry name" value="FtsK_alpha"/>
</dbReference>
<comment type="caution">
    <text evidence="20">The sequence shown here is derived from an EMBL/GenBank/DDBJ whole genome shotgun (WGS) entry which is preliminary data.</text>
</comment>
<evidence type="ECO:0000256" key="14">
    <source>
        <dbReference type="ARBA" id="ARBA00025923"/>
    </source>
</evidence>
<dbReference type="Proteomes" id="UP000701680">
    <property type="component" value="Unassembled WGS sequence"/>
</dbReference>
<feature type="region of interest" description="Disordered" evidence="16">
    <location>
        <begin position="167"/>
        <end position="233"/>
    </location>
</feature>
<comment type="function">
    <text evidence="13">Essential cell division protein that coordinates cell division and chromosome segregation. The N-terminus is involved in assembly of the cell-division machinery. The C-terminus functions as a DNA motor that moves dsDNA in an ATP-dependent manner towards the dif recombination site, which is located within the replication terminus region. Required for activation of the Xer recombinase, allowing activation of chromosome unlinking by recombination.</text>
</comment>
<dbReference type="PROSITE" id="PS50901">
    <property type="entry name" value="FTSK"/>
    <property type="match status" value="1"/>
</dbReference>
<feature type="transmembrane region" description="Helical" evidence="17">
    <location>
        <begin position="58"/>
        <end position="82"/>
    </location>
</feature>
<sequence>MAAKSKKRTGRRQTKKKKTEQSFLFNEIVIWVSLAISILMLISNFGFGGFIGEKIAEFLFWIFGWVAFISPFLLFGTVAFLVSNRGNGAAYLKTVLGVVLTVLVCTLLELIHRVGGLIGKSLTTILTPAIGVAGTYVVVLTLMIICTVIITGKSALKGVKKQGDKAYDKAKQDAARRRELAKERREAREKEKKQEEKKENKASRSNSKKRSDRHVEGVSFDTTLSNENSAGKMRELKADPLELADEGVIEEQIFKEPSPQFEIHRAEEPSDFGGSEAFEEAATVDQSALTKSRAKEKMEVRKEMADVAATIEAGEAKPKKEYRFPPLSLLKKGKRGSGESDAHLRETAMKLQTTLQNFGVNVTVTNVSCGPSVTRYELQPEMGVKVSKIVGLADDIKLNLAAADIRIEAPIPGKAAVGIEVPNKENSAVMLRDLLESQEFKNSTSRISFAVGKDIGGKTVVSDIGKMPHVLIAGATGSGKSVCINTLIMSILYKASPEEVKLIMIDPKVVELSVYNGIPHLMIPVVTDPKKAAGALNWAVAEMTRRYQAFAEHNVRDMKGYNEKIASMPSVDGEALKPMPQIVIIVDELADLMMVAPGDVEEAICRLAQLARAAGIHLVLATQRPSVNVITGLIKANMPSRIAFSVSSGVDSRTIIDMNGAEKLLGKGDMLFYPAGYQKPARVQGSFVTDQEVQSVVEYLKKQSGEAVYDEEVVQHVNTSQLGSASVAGMAEGDERDVHFTEAGRLIIEKDKASIGMLQRSFKIGFNRAARIMDQLCEAGVVGPEEGTKPRKVLMTAEEFERYAEEYV</sequence>
<evidence type="ECO:0000256" key="16">
    <source>
        <dbReference type="SAM" id="MobiDB-lite"/>
    </source>
</evidence>
<evidence type="ECO:0000256" key="17">
    <source>
        <dbReference type="SAM" id="Phobius"/>
    </source>
</evidence>
<dbReference type="EMBL" id="JAAITX010000001">
    <property type="protein sequence ID" value="NVH57090.1"/>
    <property type="molecule type" value="Genomic_DNA"/>
</dbReference>
<dbReference type="SMART" id="SM00382">
    <property type="entry name" value="AAA"/>
    <property type="match status" value="1"/>
</dbReference>
<dbReference type="PANTHER" id="PTHR22683:SF41">
    <property type="entry name" value="DNA TRANSLOCASE FTSK"/>
    <property type="match status" value="1"/>
</dbReference>
<keyword evidence="7" id="KW-0159">Chromosome partition</keyword>
<gene>
    <name evidence="20" type="ORF">G5A66_00210</name>
    <name evidence="19" type="ORF">G5A75_02595</name>
</gene>
<dbReference type="GO" id="GO:0005524">
    <property type="term" value="F:ATP binding"/>
    <property type="evidence" value="ECO:0007669"/>
    <property type="project" value="UniProtKB-UniRule"/>
</dbReference>
<dbReference type="RefSeq" id="WP_101694271.1">
    <property type="nucleotide sequence ID" value="NZ_JAAITX010000001.1"/>
</dbReference>
<evidence type="ECO:0000256" key="5">
    <source>
        <dbReference type="ARBA" id="ARBA00022692"/>
    </source>
</evidence>